<evidence type="ECO:0000313" key="4">
    <source>
        <dbReference type="Proteomes" id="UP000245768"/>
    </source>
</evidence>
<dbReference type="OrthoDB" id="9446342at2759"/>
<dbReference type="EMBL" id="KZ819636">
    <property type="protein sequence ID" value="PWN90262.1"/>
    <property type="molecule type" value="Genomic_DNA"/>
</dbReference>
<dbReference type="GO" id="GO:0005634">
    <property type="term" value="C:nucleus"/>
    <property type="evidence" value="ECO:0007669"/>
    <property type="project" value="TreeGrafter"/>
</dbReference>
<sequence length="669" mass="72343">MSGALDAHYDVVLIGTSLPNAILSAALSRSGYKVLHIDEADHYGGPWASLTLQELLDWSRSSSSSSSTSALDSGTIRDVDLSFPAYPSVDAGSLPAELQRLNRHFSLSLAPALLPCKGPTIDVLVRSKVASYCTFRLLERTSVYHATPSSSSLPSAEVEGWPLRKVPSSKEDIFKDKTMKLADKRRLMKLLQAAASSTSTVAEQQEDGDGTRDESFLHYLTDEAKLSMDLARDVAYGVALCSSSKDSKAASMERIKTHIDSVGRYGNSAYLVGQYGGAGEMAQCFCRAAAVQGATFVLSHRIERLEKDEGPRSWKLKLEGVDGETSSDFVVGDADCLRQRLPRKGAAARRGKKGRTIMKGVLVLDRSIPFDDPSSSSASFTAAGEEQVQEGGEGEEGGVSPSEGAPEKQKLTPPETALIVFPPSEESGPNSSAVTALQMGEGTFSCPKGTYVVYLSSPLSHDTDGETGATDPKTFFQPYRNILLRLAGRNSQEFESKERQQDEGLKPLMELYYSQVEEEGEDSDAGEMGEEKKEEESIIRVPFPPQLSESTLASGISSSSSSSSNNNLVGSLDLASRQAEEIFWDMMVSLSRESPSSGGKQTREQRHAAAQDLRQRTAEANRRQRKMTYAVGQGLGGVVEATEAEGKQDDPVVVDFFPIEEDGDEETDE</sequence>
<evidence type="ECO:0000256" key="1">
    <source>
        <dbReference type="ARBA" id="ARBA00005593"/>
    </source>
</evidence>
<dbReference type="GO" id="GO:0007264">
    <property type="term" value="P:small GTPase-mediated signal transduction"/>
    <property type="evidence" value="ECO:0007669"/>
    <property type="project" value="InterPro"/>
</dbReference>
<feature type="compositionally biased region" description="Low complexity" evidence="2">
    <location>
        <begin position="372"/>
        <end position="390"/>
    </location>
</feature>
<dbReference type="InterPro" id="IPR036188">
    <property type="entry name" value="FAD/NAD-bd_sf"/>
</dbReference>
<name>A0A316YM78_9BASI</name>
<feature type="compositionally biased region" description="Low complexity" evidence="2">
    <location>
        <begin position="547"/>
        <end position="568"/>
    </location>
</feature>
<keyword evidence="4" id="KW-1185">Reference proteome</keyword>
<dbReference type="Pfam" id="PF00996">
    <property type="entry name" value="GDI"/>
    <property type="match status" value="2"/>
</dbReference>
<protein>
    <submittedName>
        <fullName evidence="3">FAD/NAD(P)-binding domain-containing protein</fullName>
    </submittedName>
</protein>
<feature type="compositionally biased region" description="Polar residues" evidence="2">
    <location>
        <begin position="591"/>
        <end position="600"/>
    </location>
</feature>
<dbReference type="Gene3D" id="3.50.50.60">
    <property type="entry name" value="FAD/NAD(P)-binding domain"/>
    <property type="match status" value="2"/>
</dbReference>
<feature type="region of interest" description="Disordered" evidence="2">
    <location>
        <begin position="517"/>
        <end position="568"/>
    </location>
</feature>
<dbReference type="PRINTS" id="PR00891">
    <property type="entry name" value="RABGDIREP"/>
</dbReference>
<evidence type="ECO:0000256" key="2">
    <source>
        <dbReference type="SAM" id="MobiDB-lite"/>
    </source>
</evidence>
<proteinExistence type="inferred from homology"/>
<dbReference type="GO" id="GO:0005968">
    <property type="term" value="C:Rab-protein geranylgeranyltransferase complex"/>
    <property type="evidence" value="ECO:0007669"/>
    <property type="project" value="TreeGrafter"/>
</dbReference>
<dbReference type="SUPFAM" id="SSF54373">
    <property type="entry name" value="FAD-linked reductases, C-terminal domain"/>
    <property type="match status" value="1"/>
</dbReference>
<gene>
    <name evidence="3" type="ORF">FA10DRAFT_108712</name>
</gene>
<comment type="similarity">
    <text evidence="1">Belongs to the Rab GDI family.</text>
</comment>
<feature type="region of interest" description="Disordered" evidence="2">
    <location>
        <begin position="591"/>
        <end position="628"/>
    </location>
</feature>
<dbReference type="GO" id="GO:0005829">
    <property type="term" value="C:cytosol"/>
    <property type="evidence" value="ECO:0007669"/>
    <property type="project" value="TreeGrafter"/>
</dbReference>
<dbReference type="GO" id="GO:0005092">
    <property type="term" value="F:GDP-dissociation inhibitor activity"/>
    <property type="evidence" value="ECO:0007669"/>
    <property type="project" value="InterPro"/>
</dbReference>
<dbReference type="SUPFAM" id="SSF51905">
    <property type="entry name" value="FAD/NAD(P)-binding domain"/>
    <property type="match status" value="1"/>
</dbReference>
<feature type="compositionally biased region" description="Basic and acidic residues" evidence="2">
    <location>
        <begin position="529"/>
        <end position="538"/>
    </location>
</feature>
<dbReference type="AlphaFoldDB" id="A0A316YM78"/>
<feature type="compositionally biased region" description="Basic and acidic residues" evidence="2">
    <location>
        <begin position="601"/>
        <end position="622"/>
    </location>
</feature>
<dbReference type="GO" id="GO:0016192">
    <property type="term" value="P:vesicle-mediated transport"/>
    <property type="evidence" value="ECO:0007669"/>
    <property type="project" value="TreeGrafter"/>
</dbReference>
<dbReference type="PANTHER" id="PTHR11787:SF4">
    <property type="entry name" value="CHM, RAB ESCORT PROTEIN 1"/>
    <property type="match status" value="1"/>
</dbReference>
<dbReference type="Gene3D" id="3.30.519.10">
    <property type="entry name" value="Guanine Nucleotide Dissociation Inhibitor, domain 2"/>
    <property type="match status" value="1"/>
</dbReference>
<feature type="compositionally biased region" description="Acidic residues" evidence="2">
    <location>
        <begin position="517"/>
        <end position="528"/>
    </location>
</feature>
<dbReference type="GeneID" id="37039772"/>
<dbReference type="STRING" id="215250.A0A316YM78"/>
<dbReference type="PANTHER" id="PTHR11787">
    <property type="entry name" value="RAB GDP-DISSOCIATION INHIBITOR"/>
    <property type="match status" value="1"/>
</dbReference>
<dbReference type="RefSeq" id="XP_025377460.1">
    <property type="nucleotide sequence ID" value="XM_025517856.1"/>
</dbReference>
<feature type="region of interest" description="Disordered" evidence="2">
    <location>
        <begin position="372"/>
        <end position="413"/>
    </location>
</feature>
<dbReference type="FunCoup" id="A0A316YM78">
    <property type="interactions" value="116"/>
</dbReference>
<accession>A0A316YM78</accession>
<evidence type="ECO:0000313" key="3">
    <source>
        <dbReference type="EMBL" id="PWN90262.1"/>
    </source>
</evidence>
<dbReference type="Proteomes" id="UP000245768">
    <property type="component" value="Unassembled WGS sequence"/>
</dbReference>
<reference evidence="3 4" key="1">
    <citation type="journal article" date="2018" name="Mol. Biol. Evol.">
        <title>Broad Genomic Sampling Reveals a Smut Pathogenic Ancestry of the Fungal Clade Ustilaginomycotina.</title>
        <authorList>
            <person name="Kijpornyongpan T."/>
            <person name="Mondo S.J."/>
            <person name="Barry K."/>
            <person name="Sandor L."/>
            <person name="Lee J."/>
            <person name="Lipzen A."/>
            <person name="Pangilinan J."/>
            <person name="LaButti K."/>
            <person name="Hainaut M."/>
            <person name="Henrissat B."/>
            <person name="Grigoriev I.V."/>
            <person name="Spatafora J.W."/>
            <person name="Aime M.C."/>
        </authorList>
    </citation>
    <scope>NUCLEOTIDE SEQUENCE [LARGE SCALE GENOMIC DNA]</scope>
    <source>
        <strain evidence="3 4">MCA 4198</strain>
    </source>
</reference>
<dbReference type="InterPro" id="IPR018203">
    <property type="entry name" value="GDP_dissociation_inhibitor"/>
</dbReference>
<organism evidence="3 4">
    <name type="scientific">Acaromyces ingoldii</name>
    <dbReference type="NCBI Taxonomy" id="215250"/>
    <lineage>
        <taxon>Eukaryota</taxon>
        <taxon>Fungi</taxon>
        <taxon>Dikarya</taxon>
        <taxon>Basidiomycota</taxon>
        <taxon>Ustilaginomycotina</taxon>
        <taxon>Exobasidiomycetes</taxon>
        <taxon>Exobasidiales</taxon>
        <taxon>Cryptobasidiaceae</taxon>
        <taxon>Acaromyces</taxon>
    </lineage>
</organism>
<dbReference type="InParanoid" id="A0A316YM78"/>